<evidence type="ECO:0000256" key="1">
    <source>
        <dbReference type="ARBA" id="ARBA00022801"/>
    </source>
</evidence>
<gene>
    <name evidence="2" type="ORF">CU086_00045</name>
</gene>
<dbReference type="InterPro" id="IPR003801">
    <property type="entry name" value="GTP_cyclohydrolase_FolE2/MptA"/>
</dbReference>
<protein>
    <recommendedName>
        <fullName evidence="4">GTP cyclohydrolase I</fullName>
    </recommendedName>
</protein>
<dbReference type="EMBL" id="CP024850">
    <property type="protein sequence ID" value="QSF25234.1"/>
    <property type="molecule type" value="Genomic_DNA"/>
</dbReference>
<keyword evidence="1" id="KW-0378">Hydrolase</keyword>
<name>A0A974WLL2_9PROT</name>
<dbReference type="AlphaFoldDB" id="A0A974WLL2"/>
<dbReference type="PANTHER" id="PTHR36445">
    <property type="entry name" value="GTP CYCLOHYDROLASE MPTA"/>
    <property type="match status" value="1"/>
</dbReference>
<proteinExistence type="predicted"/>
<sequence>MIYKNIYFKKSIISSILNIHKIFISRVGLKNIYYPFVFDNFNGKLQRLIGLWNIGISVLAGKRGVHMSRFLSVLDNVLIKSLNIINFFKIHKHFLKKLHSNDISVQLSFIYFLRKLTPITIKNSLLNYKITLFFEKINIFQNFILKIIIPLNSLCPCSKYISYFNAHNQRCYVTFFLFLKKNVIDLNKLINLLELQSSSSLWSLLKRRDEKYFTEFSYKNPKFIEDFSRNIFFEFKKKKFFLKIENLESIHNHDVYSYLKNY</sequence>
<evidence type="ECO:0000313" key="2">
    <source>
        <dbReference type="EMBL" id="QSF25234.1"/>
    </source>
</evidence>
<organism evidence="2 3">
    <name type="scientific">Candidatus Nasuia deltocephalincola</name>
    <dbReference type="NCBI Taxonomy" id="1160784"/>
    <lineage>
        <taxon>Bacteria</taxon>
        <taxon>Pseudomonadati</taxon>
        <taxon>Pseudomonadota</taxon>
        <taxon>Betaproteobacteria</taxon>
        <taxon>Candidatus Nasuia</taxon>
    </lineage>
</organism>
<dbReference type="GO" id="GO:0003934">
    <property type="term" value="F:GTP cyclohydrolase I activity"/>
    <property type="evidence" value="ECO:0007669"/>
    <property type="project" value="InterPro"/>
</dbReference>
<reference evidence="2" key="1">
    <citation type="submission" date="2017-11" db="EMBL/GenBank/DDBJ databases">
        <authorList>
            <person name="Jian Z."/>
        </authorList>
    </citation>
    <scope>NUCLEOTIDE SEQUENCE</scope>
    <source>
        <strain evidence="2">YC</strain>
    </source>
</reference>
<accession>A0A974WLL2</accession>
<dbReference type="PANTHER" id="PTHR36445:SF1">
    <property type="entry name" value="GTP CYCLOHYDROLASE MPTA"/>
    <property type="match status" value="1"/>
</dbReference>
<dbReference type="Proteomes" id="UP000663075">
    <property type="component" value="Chromosome"/>
</dbReference>
<evidence type="ECO:0008006" key="4">
    <source>
        <dbReference type="Google" id="ProtNLM"/>
    </source>
</evidence>
<dbReference type="Pfam" id="PF02649">
    <property type="entry name" value="GCHY-1"/>
    <property type="match status" value="1"/>
</dbReference>
<dbReference type="Gene3D" id="3.10.270.10">
    <property type="entry name" value="Urate Oxidase"/>
    <property type="match status" value="1"/>
</dbReference>
<evidence type="ECO:0000313" key="3">
    <source>
        <dbReference type="Proteomes" id="UP000663075"/>
    </source>
</evidence>
<keyword evidence="3" id="KW-1185">Reference proteome</keyword>